<name>A0AAE3GAT4_9PSEU</name>
<dbReference type="Pfam" id="PF13556">
    <property type="entry name" value="HTH_30"/>
    <property type="match status" value="1"/>
</dbReference>
<evidence type="ECO:0000259" key="2">
    <source>
        <dbReference type="Pfam" id="PF25906"/>
    </source>
</evidence>
<feature type="domain" description="PucR-like N-terminal" evidence="2">
    <location>
        <begin position="12"/>
        <end position="173"/>
    </location>
</feature>
<dbReference type="PANTHER" id="PTHR33744">
    <property type="entry name" value="CARBOHYDRATE DIACID REGULATOR"/>
    <property type="match status" value="1"/>
</dbReference>
<reference evidence="3" key="1">
    <citation type="submission" date="2022-06" db="EMBL/GenBank/DDBJ databases">
        <title>Genomic Encyclopedia of Archaeal and Bacterial Type Strains, Phase II (KMG-II): from individual species to whole genera.</title>
        <authorList>
            <person name="Goeker M."/>
        </authorList>
    </citation>
    <scope>NUCLEOTIDE SEQUENCE</scope>
    <source>
        <strain evidence="3">DSM 43935</strain>
    </source>
</reference>
<gene>
    <name evidence="3" type="ORF">LX83_000727</name>
</gene>
<organism evidence="3 4">
    <name type="scientific">Goodfellowiella coeruleoviolacea</name>
    <dbReference type="NCBI Taxonomy" id="334858"/>
    <lineage>
        <taxon>Bacteria</taxon>
        <taxon>Bacillati</taxon>
        <taxon>Actinomycetota</taxon>
        <taxon>Actinomycetes</taxon>
        <taxon>Pseudonocardiales</taxon>
        <taxon>Pseudonocardiaceae</taxon>
        <taxon>Goodfellowiella</taxon>
    </lineage>
</organism>
<dbReference type="InterPro" id="IPR058663">
    <property type="entry name" value="PucR-like_N"/>
</dbReference>
<dbReference type="InterPro" id="IPR025736">
    <property type="entry name" value="PucR_C-HTH_dom"/>
</dbReference>
<dbReference type="AlphaFoldDB" id="A0AAE3GAT4"/>
<dbReference type="PANTHER" id="PTHR33744:SF1">
    <property type="entry name" value="DNA-BINDING TRANSCRIPTIONAL ACTIVATOR ADER"/>
    <property type="match status" value="1"/>
</dbReference>
<sequence length="411" mass="44607">MAESRQALGDPVPPHLVRLLRGEIPRVAAEVLREIQRCVPAYSLPLEGVFGRTITDGVERTLLQFVDRLAAPRQSTEDQNKLFRMLGKLEVSAGRSIDVLQTAYRVGARVAWRRMAELGQRAGLPVDTMCRLAEAVFEYIDEISALSVEGYSQAQARAAGARERRRRQLLAAVLTRPAPPAGLVAELAATAGWSVPGRVAAVALARRADQPAALPPSLPDEVLVDFESAEPCLLLAGDLDRQLAALRRELADWRAAVGPRVALASAAESLRWARRALALAGQGLIGDAPIIDCERHLSTLWLLGDPLAARALAEQALAPLLRLTGKQRTRLGETLAVWLETRGSAQDIAARLDVHPQTVRYRLRQLDELFGARLADPDARFDMAVALRALHLGRPARAGQADQLVDDAVAS</sequence>
<proteinExistence type="predicted"/>
<dbReference type="Pfam" id="PF25906">
    <property type="entry name" value="PucR-like_N"/>
    <property type="match status" value="1"/>
</dbReference>
<evidence type="ECO:0000313" key="3">
    <source>
        <dbReference type="EMBL" id="MCP2163887.1"/>
    </source>
</evidence>
<evidence type="ECO:0000259" key="1">
    <source>
        <dbReference type="Pfam" id="PF13556"/>
    </source>
</evidence>
<dbReference type="InterPro" id="IPR042070">
    <property type="entry name" value="PucR_C-HTH_sf"/>
</dbReference>
<accession>A0AAE3GAT4</accession>
<dbReference type="EMBL" id="JAMTCK010000001">
    <property type="protein sequence ID" value="MCP2163887.1"/>
    <property type="molecule type" value="Genomic_DNA"/>
</dbReference>
<dbReference type="RefSeq" id="WP_253766908.1">
    <property type="nucleotide sequence ID" value="NZ_JAMTCK010000001.1"/>
</dbReference>
<evidence type="ECO:0000313" key="4">
    <source>
        <dbReference type="Proteomes" id="UP001206128"/>
    </source>
</evidence>
<dbReference type="Gene3D" id="1.10.10.2840">
    <property type="entry name" value="PucR C-terminal helix-turn-helix domain"/>
    <property type="match status" value="1"/>
</dbReference>
<protein>
    <submittedName>
        <fullName evidence="3">PucR C-terminal helix-turn-helix domain-containing protein</fullName>
    </submittedName>
</protein>
<feature type="domain" description="PucR C-terminal helix-turn-helix" evidence="1">
    <location>
        <begin position="332"/>
        <end position="389"/>
    </location>
</feature>
<keyword evidence="4" id="KW-1185">Reference proteome</keyword>
<comment type="caution">
    <text evidence="3">The sequence shown here is derived from an EMBL/GenBank/DDBJ whole genome shotgun (WGS) entry which is preliminary data.</text>
</comment>
<dbReference type="InterPro" id="IPR051448">
    <property type="entry name" value="CdaR-like_regulators"/>
</dbReference>
<dbReference type="Proteomes" id="UP001206128">
    <property type="component" value="Unassembled WGS sequence"/>
</dbReference>